<evidence type="ECO:0000313" key="1">
    <source>
        <dbReference type="Proteomes" id="UP000095286"/>
    </source>
</evidence>
<reference evidence="2" key="1">
    <citation type="submission" date="2016-11" db="UniProtKB">
        <authorList>
            <consortium name="WormBaseParasite"/>
        </authorList>
    </citation>
    <scope>IDENTIFICATION</scope>
    <source>
        <strain evidence="2">KR3021</strain>
    </source>
</reference>
<sequence length="1488" mass="165292">MVIVNPEIRVENFRHYPKAHTKSDDYVIMGSDLASKILYSPLYHQAAFSDRRSVSLMGLHPVIDLPQQQETPIHKHSLNQPTTSTFHPSTNAYYSTLHLQPTTDSPPSSIYSYSSTNLINNNYVGVRKLSNRLDTAFMSRKRSMRECLAEIEAHNNTNNTDPHQRPKLQMRKLSPAVYRIPTKLVCDKKSVSSRRIDLISDSMIPKNSSKSDFKNMSASQVINRPTSELSTSLTYPGHHHDDGASLSDSSEDLEAAAMDILGRVDENHDVLKRHQHPGPGLDDKSTISSWNGSNPEKKQFEPSLPHKRDDSSVVSHDRKKLKENGDLLKKEGIKILKIGDDGDNETNIKNEFGICGWILTILSYLIIFITIPISAFMCIKVVQEYERAVIFRLGRLLPGGARGPGIFFIIPCIDSYRKVDLRVLSFEVPPQEILSKDSVTVAVDAVVYFRISNATISVTNVEDCSRSTKLLAQTTLRNILGTRTLAEMLSDRESISTTMQNLLDQATECWGVKVERVEVKDVRLPVSLQRAMAKEAESTRESRAKVIAAEGEKKASRALKEAAEVLSENPCSIQLRYLQTLNNIAAEKNSTIVFPIPLEIFQMFMPKPPPKVELPPPPTKKIRSCCVHKYPDWVQNAVAPGNITSPNQATTTLQYNAGGGTSNMSKSITYNQGFRANIGVTEMPLGPTFPSSEHRATRTSGYLGNTKDPKNAPKNTANLTTPSKSSAPQKTPEGNVLLKKALANRMIPVANSENKQELCKQSSNLKQPDNRRKVSNDMSSSILMSPAWYRDEGGATGVKNKEWETLPNQQKNPIKQRTPTTSLNQDINLTLNDERTAIDYQNDANSIYGQHTNNQTSPHKQTKKSVVSSIRPTSSSDTSPTSVTPKKTNEHQDNSHLKLDTPKNYRRSSINSDQSKVSNLSRKSVTFSDQIIINEIARRLDGEGLEQFLAELEGKDKHEGVEDDEDVLPSTTSAVTVIQNPLSNERKCSNQSDDSNRLSGTLDKSFYYNEQDHPNARLLDDEEDCEFDTVTLNLPESVKKIIKADAIARKKEPASYERNLTMGWNDGSMAKLLVDESSDPNELVCDVGEPSAASRLSTEIGEKEFFSVGGSHYNGGMHSSSGSSGMDSQSHNKGVDSGSSNSSGKNVKVDEISIASSKMKSAIESLESQPSDHLNLEKVGRSSHLMNTIRDSSNDKHYVVSPSSSEEHEYHRRLSTIPGSKSPSHTSRHSSFNSSPVKVANINALKPPRGNNSASPSRSPTTPTRYDDVQHEGIKIKPVIRSASGYFEPPSPNKQIIHIIEVPSKQKREPKLLTPKQTGQESIQASFYDNVSYGGVFSNEESDLLKKDDIVDKRIKNYRDTLVKEDDPLKGTLKRENSFSSRPVQINIEKVSEKRKSRGDDLEAAYQNKFLNVYGNKKAPIVKAESEEIAPKDPEHIANYGLGPDAAYNRKNSMTSMTSNSSRESENESVVSAASYRAEVKVRRNFNY</sequence>
<protein>
    <submittedName>
        <fullName evidence="2">PHB domain-containing protein</fullName>
    </submittedName>
</protein>
<evidence type="ECO:0000313" key="2">
    <source>
        <dbReference type="WBParaSite" id="RSKR_0000294400.1"/>
    </source>
</evidence>
<dbReference type="Proteomes" id="UP000095286">
    <property type="component" value="Unplaced"/>
</dbReference>
<proteinExistence type="predicted"/>
<accession>A0AC35TQW8</accession>
<organism evidence="1 2">
    <name type="scientific">Rhabditophanes sp. KR3021</name>
    <dbReference type="NCBI Taxonomy" id="114890"/>
    <lineage>
        <taxon>Eukaryota</taxon>
        <taxon>Metazoa</taxon>
        <taxon>Ecdysozoa</taxon>
        <taxon>Nematoda</taxon>
        <taxon>Chromadorea</taxon>
        <taxon>Rhabditida</taxon>
        <taxon>Tylenchina</taxon>
        <taxon>Panagrolaimomorpha</taxon>
        <taxon>Strongyloidoidea</taxon>
        <taxon>Alloionematidae</taxon>
        <taxon>Rhabditophanes</taxon>
    </lineage>
</organism>
<dbReference type="WBParaSite" id="RSKR_0000294400.1">
    <property type="protein sequence ID" value="RSKR_0000294400.1"/>
    <property type="gene ID" value="RSKR_0000294400"/>
</dbReference>
<name>A0AC35TQW8_9BILA</name>